<gene>
    <name evidence="3" type="ORF">C1SCF055_LOCUS11522</name>
</gene>
<dbReference type="EMBL" id="CAMXCT030000848">
    <property type="protein sequence ID" value="CAL4771272.1"/>
    <property type="molecule type" value="Genomic_DNA"/>
</dbReference>
<dbReference type="OrthoDB" id="2275718at2759"/>
<feature type="compositionally biased region" description="Polar residues" evidence="1">
    <location>
        <begin position="448"/>
        <end position="457"/>
    </location>
</feature>
<dbReference type="SMART" id="SM01272">
    <property type="entry name" value="LsmAD"/>
    <property type="match status" value="1"/>
</dbReference>
<dbReference type="PANTHER" id="PTHR12854:SF7">
    <property type="entry name" value="ATAXIN-2 HOMOLOG"/>
    <property type="match status" value="1"/>
</dbReference>
<dbReference type="PANTHER" id="PTHR12854">
    <property type="entry name" value="ATAXIN 2-RELATED"/>
    <property type="match status" value="1"/>
</dbReference>
<dbReference type="AlphaFoldDB" id="A0A9P1FRC0"/>
<feature type="domain" description="LsmAD" evidence="2">
    <location>
        <begin position="385"/>
        <end position="450"/>
    </location>
</feature>
<evidence type="ECO:0000259" key="2">
    <source>
        <dbReference type="SMART" id="SM01272"/>
    </source>
</evidence>
<sequence>MAPSWLEEIAGDWNDTNGNHYEVWMDESGSSCSVRTTRKNGHTKTTRGMLKYDSRTDTLMWGRSYFLEMEENNNRKIYWTPLKAVTPYTWYRCDDEADEDEEEEDEEDEEDEDEENWDVAESNVPILQQVVGSWRDADGTTYKITLDASGSSCSAMIQEPDGALYEAKEDIICEDQGLWWNSYYLDHVKSGGSRIRWKCTESGKGFWWNSIPEKPAKSAPEKPLAKSVPEKPAVLSTSVLKSLLGEWRDEEDREYLVSLDASGDSCTVEIRRPNGSSFRAEGVLKYSKAKERVMWGRSYYLEVRSAGDIVWTHTGRGKPFRWLARAPESTERRKTFRTDEEISAQKTLKERKLQRWEGPEGIDEPLEELSCPREWDQFKANAELFGYVSTYKEDMSQYSTKIDATKMPSGWRKKAERVATEIEGQEGASPAEESVDAQDEEDLFSAVQRNGSAQKVQRNAPPSAFFLRG</sequence>
<proteinExistence type="predicted"/>
<evidence type="ECO:0000313" key="4">
    <source>
        <dbReference type="EMBL" id="CAL1137335.1"/>
    </source>
</evidence>
<dbReference type="EMBL" id="CAMXCT010000848">
    <property type="protein sequence ID" value="CAI3983960.1"/>
    <property type="molecule type" value="Genomic_DNA"/>
</dbReference>
<feature type="region of interest" description="Disordered" evidence="1">
    <location>
        <begin position="96"/>
        <end position="122"/>
    </location>
</feature>
<feature type="region of interest" description="Disordered" evidence="1">
    <location>
        <begin position="448"/>
        <end position="469"/>
    </location>
</feature>
<accession>A0A9P1FRC0</accession>
<dbReference type="InterPro" id="IPR009604">
    <property type="entry name" value="LsmAD_domain"/>
</dbReference>
<keyword evidence="6" id="KW-1185">Reference proteome</keyword>
<evidence type="ECO:0000313" key="5">
    <source>
        <dbReference type="EMBL" id="CAL4771272.1"/>
    </source>
</evidence>
<reference evidence="4" key="2">
    <citation type="submission" date="2024-04" db="EMBL/GenBank/DDBJ databases">
        <authorList>
            <person name="Chen Y."/>
            <person name="Shah S."/>
            <person name="Dougan E. K."/>
            <person name="Thang M."/>
            <person name="Chan C."/>
        </authorList>
    </citation>
    <scope>NUCLEOTIDE SEQUENCE [LARGE SCALE GENOMIC DNA]</scope>
</reference>
<dbReference type="Proteomes" id="UP001152797">
    <property type="component" value="Unassembled WGS sequence"/>
</dbReference>
<evidence type="ECO:0000313" key="3">
    <source>
        <dbReference type="EMBL" id="CAI3983960.1"/>
    </source>
</evidence>
<evidence type="ECO:0000313" key="6">
    <source>
        <dbReference type="Proteomes" id="UP001152797"/>
    </source>
</evidence>
<dbReference type="InterPro" id="IPR045117">
    <property type="entry name" value="ATXN2-like"/>
</dbReference>
<dbReference type="GO" id="GO:0003729">
    <property type="term" value="F:mRNA binding"/>
    <property type="evidence" value="ECO:0007669"/>
    <property type="project" value="TreeGrafter"/>
</dbReference>
<dbReference type="GO" id="GO:0034063">
    <property type="term" value="P:stress granule assembly"/>
    <property type="evidence" value="ECO:0007669"/>
    <property type="project" value="TreeGrafter"/>
</dbReference>
<reference evidence="3" key="1">
    <citation type="submission" date="2022-10" db="EMBL/GenBank/DDBJ databases">
        <authorList>
            <person name="Chen Y."/>
            <person name="Dougan E. K."/>
            <person name="Chan C."/>
            <person name="Rhodes N."/>
            <person name="Thang M."/>
        </authorList>
    </citation>
    <scope>NUCLEOTIDE SEQUENCE</scope>
</reference>
<dbReference type="Pfam" id="PF06741">
    <property type="entry name" value="LsmAD"/>
    <property type="match status" value="1"/>
</dbReference>
<organism evidence="3">
    <name type="scientific">Cladocopium goreaui</name>
    <dbReference type="NCBI Taxonomy" id="2562237"/>
    <lineage>
        <taxon>Eukaryota</taxon>
        <taxon>Sar</taxon>
        <taxon>Alveolata</taxon>
        <taxon>Dinophyceae</taxon>
        <taxon>Suessiales</taxon>
        <taxon>Symbiodiniaceae</taxon>
        <taxon>Cladocopium</taxon>
    </lineage>
</organism>
<protein>
    <submittedName>
        <fullName evidence="5">Polyadenylate-binding protein-interacting protein 4</fullName>
    </submittedName>
</protein>
<name>A0A9P1FRC0_9DINO</name>
<evidence type="ECO:0000256" key="1">
    <source>
        <dbReference type="SAM" id="MobiDB-lite"/>
    </source>
</evidence>
<dbReference type="EMBL" id="CAMXCT020000848">
    <property type="protein sequence ID" value="CAL1137335.1"/>
    <property type="molecule type" value="Genomic_DNA"/>
</dbReference>
<dbReference type="GO" id="GO:0010494">
    <property type="term" value="C:cytoplasmic stress granule"/>
    <property type="evidence" value="ECO:0007669"/>
    <property type="project" value="TreeGrafter"/>
</dbReference>
<comment type="caution">
    <text evidence="3">The sequence shown here is derived from an EMBL/GenBank/DDBJ whole genome shotgun (WGS) entry which is preliminary data.</text>
</comment>
<feature type="compositionally biased region" description="Acidic residues" evidence="1">
    <location>
        <begin position="96"/>
        <end position="118"/>
    </location>
</feature>